<gene>
    <name evidence="3" type="ORF">ACFO3Q_03090</name>
</gene>
<name>A0ABV9NHX9_9GAMM</name>
<feature type="domain" description="Arc-like DNA binding" evidence="2">
    <location>
        <begin position="11"/>
        <end position="47"/>
    </location>
</feature>
<sequence length="125" mass="13785">MSKSDDHVRTQVRLPVELHEALVASANARGVSMNAEIVRLLQQALQVSGSAPAAPEDAVQMMSDHLLLVIDEALRHFPQHQAVFSAFEAAAMMVEADFRRRGRPQGPPADIHDIKAEAERRRKNG</sequence>
<keyword evidence="3" id="KW-0238">DNA-binding</keyword>
<keyword evidence="4" id="KW-1185">Reference proteome</keyword>
<accession>A0ABV9NHX9</accession>
<dbReference type="InterPro" id="IPR005569">
    <property type="entry name" value="Arc_DNA-bd_dom"/>
</dbReference>
<proteinExistence type="predicted"/>
<dbReference type="EMBL" id="JBHSGG010000003">
    <property type="protein sequence ID" value="MFC4727154.1"/>
    <property type="molecule type" value="Genomic_DNA"/>
</dbReference>
<comment type="caution">
    <text evidence="3">The sequence shown here is derived from an EMBL/GenBank/DDBJ whole genome shotgun (WGS) entry which is preliminary data.</text>
</comment>
<evidence type="ECO:0000313" key="3">
    <source>
        <dbReference type="EMBL" id="MFC4727154.1"/>
    </source>
</evidence>
<protein>
    <submittedName>
        <fullName evidence="3">Arc family DNA-binding protein</fullName>
    </submittedName>
</protein>
<dbReference type="InterPro" id="IPR010985">
    <property type="entry name" value="Ribbon_hlx_hlx"/>
</dbReference>
<dbReference type="Gene3D" id="1.10.1220.10">
    <property type="entry name" value="Met repressor-like"/>
    <property type="match status" value="1"/>
</dbReference>
<reference evidence="4" key="1">
    <citation type="journal article" date="2019" name="Int. J. Syst. Evol. Microbiol.">
        <title>The Global Catalogue of Microorganisms (GCM) 10K type strain sequencing project: providing services to taxonomists for standard genome sequencing and annotation.</title>
        <authorList>
            <consortium name="The Broad Institute Genomics Platform"/>
            <consortium name="The Broad Institute Genome Sequencing Center for Infectious Disease"/>
            <person name="Wu L."/>
            <person name="Ma J."/>
        </authorList>
    </citation>
    <scope>NUCLEOTIDE SEQUENCE [LARGE SCALE GENOMIC DNA]</scope>
    <source>
        <strain evidence="4">CGMCC 1.13574</strain>
    </source>
</reference>
<organism evidence="3 4">
    <name type="scientific">Coralloluteibacterium thermophilum</name>
    <dbReference type="NCBI Taxonomy" id="2707049"/>
    <lineage>
        <taxon>Bacteria</taxon>
        <taxon>Pseudomonadati</taxon>
        <taxon>Pseudomonadota</taxon>
        <taxon>Gammaproteobacteria</taxon>
        <taxon>Lysobacterales</taxon>
        <taxon>Lysobacteraceae</taxon>
        <taxon>Coralloluteibacterium</taxon>
    </lineage>
</organism>
<evidence type="ECO:0000259" key="2">
    <source>
        <dbReference type="Pfam" id="PF03869"/>
    </source>
</evidence>
<feature type="compositionally biased region" description="Basic and acidic residues" evidence="1">
    <location>
        <begin position="110"/>
        <end position="125"/>
    </location>
</feature>
<dbReference type="Pfam" id="PF03869">
    <property type="entry name" value="Arc"/>
    <property type="match status" value="1"/>
</dbReference>
<dbReference type="InterPro" id="IPR013321">
    <property type="entry name" value="Arc_rbn_hlx_hlx"/>
</dbReference>
<dbReference type="Proteomes" id="UP001595892">
    <property type="component" value="Unassembled WGS sequence"/>
</dbReference>
<evidence type="ECO:0000256" key="1">
    <source>
        <dbReference type="SAM" id="MobiDB-lite"/>
    </source>
</evidence>
<dbReference type="RefSeq" id="WP_377003161.1">
    <property type="nucleotide sequence ID" value="NZ_JBHSGG010000003.1"/>
</dbReference>
<dbReference type="SUPFAM" id="SSF47598">
    <property type="entry name" value="Ribbon-helix-helix"/>
    <property type="match status" value="1"/>
</dbReference>
<evidence type="ECO:0000313" key="4">
    <source>
        <dbReference type="Proteomes" id="UP001595892"/>
    </source>
</evidence>
<dbReference type="GO" id="GO:0003677">
    <property type="term" value="F:DNA binding"/>
    <property type="evidence" value="ECO:0007669"/>
    <property type="project" value="UniProtKB-KW"/>
</dbReference>
<feature type="region of interest" description="Disordered" evidence="1">
    <location>
        <begin position="98"/>
        <end position="125"/>
    </location>
</feature>